<dbReference type="SUPFAM" id="SSF46785">
    <property type="entry name" value="Winged helix' DNA-binding domain"/>
    <property type="match status" value="1"/>
</dbReference>
<dbReference type="InterPro" id="IPR029016">
    <property type="entry name" value="GAF-like_dom_sf"/>
</dbReference>
<evidence type="ECO:0000256" key="4">
    <source>
        <dbReference type="ARBA" id="ARBA00023163"/>
    </source>
</evidence>
<dbReference type="InterPro" id="IPR021153">
    <property type="entry name" value="HrcA_C"/>
</dbReference>
<keyword evidence="3" id="KW-0346">Stress response</keyword>
<dbReference type="InterPro" id="IPR002571">
    <property type="entry name" value="HrcA"/>
</dbReference>
<keyword evidence="2" id="KW-0805">Transcription regulation</keyword>
<dbReference type="EMBL" id="MHQN01000014">
    <property type="protein sequence ID" value="OHA03635.1"/>
    <property type="molecule type" value="Genomic_DNA"/>
</dbReference>
<dbReference type="PANTHER" id="PTHR34824">
    <property type="entry name" value="HEAT-INDUCIBLE TRANSCRIPTION REPRESSOR HRCA"/>
    <property type="match status" value="1"/>
</dbReference>
<evidence type="ECO:0000256" key="1">
    <source>
        <dbReference type="ARBA" id="ARBA00022491"/>
    </source>
</evidence>
<dbReference type="InterPro" id="IPR036390">
    <property type="entry name" value="WH_DNA-bd_sf"/>
</dbReference>
<evidence type="ECO:0000313" key="7">
    <source>
        <dbReference type="Proteomes" id="UP000177177"/>
    </source>
</evidence>
<dbReference type="Gene3D" id="1.10.10.10">
    <property type="entry name" value="Winged helix-like DNA-binding domain superfamily/Winged helix DNA-binding domain"/>
    <property type="match status" value="1"/>
</dbReference>
<dbReference type="GO" id="GO:0003677">
    <property type="term" value="F:DNA binding"/>
    <property type="evidence" value="ECO:0007669"/>
    <property type="project" value="InterPro"/>
</dbReference>
<evidence type="ECO:0000256" key="3">
    <source>
        <dbReference type="ARBA" id="ARBA00023016"/>
    </source>
</evidence>
<evidence type="ECO:0000256" key="2">
    <source>
        <dbReference type="ARBA" id="ARBA00023015"/>
    </source>
</evidence>
<accession>A0A1G2KW15</accession>
<sequence length="234" mass="26531">MLQERQKSILHAVIQEYIRTAHPVASKELARDSDWGLSPATIRSELLALDEEGFLEQPHTSAGRVPTDKGYRYFVDHLPADAGLTDSEEELLREAFAIHQADTFIRAFAQRVSKIAGAFVAAGMKREQALYKSGFAAILEEPEFADPERAREFGRLADVLDAEIHRVLPRNRAQGRTWIGAENPWREAQQYAITLVPWEHPRGFRGFISIVSPRRANYPKHQAIINLIRTTYDA</sequence>
<dbReference type="PANTHER" id="PTHR34824:SF1">
    <property type="entry name" value="HEAT-INDUCIBLE TRANSCRIPTION REPRESSOR HRCA"/>
    <property type="match status" value="1"/>
</dbReference>
<organism evidence="6 7">
    <name type="scientific">Candidatus Sungbacteria bacterium RIFCSPHIGHO2_02_FULL_53_17</name>
    <dbReference type="NCBI Taxonomy" id="1802275"/>
    <lineage>
        <taxon>Bacteria</taxon>
        <taxon>Candidatus Sungiibacteriota</taxon>
    </lineage>
</organism>
<reference evidence="6 7" key="1">
    <citation type="journal article" date="2016" name="Nat. Commun.">
        <title>Thousands of microbial genomes shed light on interconnected biogeochemical processes in an aquifer system.</title>
        <authorList>
            <person name="Anantharaman K."/>
            <person name="Brown C.T."/>
            <person name="Hug L.A."/>
            <person name="Sharon I."/>
            <person name="Castelle C.J."/>
            <person name="Probst A.J."/>
            <person name="Thomas B.C."/>
            <person name="Singh A."/>
            <person name="Wilkins M.J."/>
            <person name="Karaoz U."/>
            <person name="Brodie E.L."/>
            <person name="Williams K.H."/>
            <person name="Hubbard S.S."/>
            <person name="Banfield J.F."/>
        </authorList>
    </citation>
    <scope>NUCLEOTIDE SEQUENCE [LARGE SCALE GENOMIC DNA]</scope>
</reference>
<proteinExistence type="predicted"/>
<dbReference type="SUPFAM" id="SSF55781">
    <property type="entry name" value="GAF domain-like"/>
    <property type="match status" value="1"/>
</dbReference>
<gene>
    <name evidence="6" type="ORF">A3C92_00995</name>
</gene>
<dbReference type="Pfam" id="PF01628">
    <property type="entry name" value="HrcA"/>
    <property type="match status" value="1"/>
</dbReference>
<dbReference type="AlphaFoldDB" id="A0A1G2KW15"/>
<evidence type="ECO:0000259" key="5">
    <source>
        <dbReference type="Pfam" id="PF01628"/>
    </source>
</evidence>
<dbReference type="Proteomes" id="UP000177177">
    <property type="component" value="Unassembled WGS sequence"/>
</dbReference>
<dbReference type="Gene3D" id="3.30.450.40">
    <property type="match status" value="1"/>
</dbReference>
<name>A0A1G2KW15_9BACT</name>
<keyword evidence="1" id="KW-0678">Repressor</keyword>
<protein>
    <recommendedName>
        <fullName evidence="5">Heat-inducible transcription repressor HrcA C-terminal domain-containing protein</fullName>
    </recommendedName>
</protein>
<dbReference type="InterPro" id="IPR036388">
    <property type="entry name" value="WH-like_DNA-bd_sf"/>
</dbReference>
<evidence type="ECO:0000313" key="6">
    <source>
        <dbReference type="EMBL" id="OHA03635.1"/>
    </source>
</evidence>
<dbReference type="GO" id="GO:0045892">
    <property type="term" value="P:negative regulation of DNA-templated transcription"/>
    <property type="evidence" value="ECO:0007669"/>
    <property type="project" value="TreeGrafter"/>
</dbReference>
<comment type="caution">
    <text evidence="6">The sequence shown here is derived from an EMBL/GenBank/DDBJ whole genome shotgun (WGS) entry which is preliminary data.</text>
</comment>
<keyword evidence="4" id="KW-0804">Transcription</keyword>
<feature type="domain" description="Heat-inducible transcription repressor HrcA C-terminal" evidence="5">
    <location>
        <begin position="85"/>
        <end position="220"/>
    </location>
</feature>